<keyword evidence="3" id="KW-0547">Nucleotide-binding</keyword>
<dbReference type="InterPro" id="IPR011009">
    <property type="entry name" value="Kinase-like_dom_sf"/>
</dbReference>
<evidence type="ECO:0000256" key="4">
    <source>
        <dbReference type="ARBA" id="ARBA00022777"/>
    </source>
</evidence>
<keyword evidence="4" id="KW-0418">Kinase</keyword>
<gene>
    <name evidence="7" type="ORF">SO802_028012</name>
</gene>
<dbReference type="PANTHER" id="PTHR47983">
    <property type="entry name" value="PTO-INTERACTING PROTEIN 1-LIKE"/>
    <property type="match status" value="1"/>
</dbReference>
<evidence type="ECO:0000256" key="2">
    <source>
        <dbReference type="ARBA" id="ARBA00022679"/>
    </source>
</evidence>
<name>A0AAW2BQ45_9ROSI</name>
<evidence type="ECO:0000256" key="1">
    <source>
        <dbReference type="ARBA" id="ARBA00022553"/>
    </source>
</evidence>
<dbReference type="Gene3D" id="1.10.510.10">
    <property type="entry name" value="Transferase(Phosphotransferase) domain 1"/>
    <property type="match status" value="1"/>
</dbReference>
<accession>A0AAW2BQ45</accession>
<reference evidence="7 8" key="1">
    <citation type="submission" date="2024-01" db="EMBL/GenBank/DDBJ databases">
        <title>A telomere-to-telomere, gap-free genome of sweet tea (Lithocarpus litseifolius).</title>
        <authorList>
            <person name="Zhou J."/>
        </authorList>
    </citation>
    <scope>NUCLEOTIDE SEQUENCE [LARGE SCALE GENOMIC DNA]</scope>
    <source>
        <strain evidence="7">Zhou-2022a</strain>
        <tissue evidence="7">Leaf</tissue>
    </source>
</reference>
<comment type="caution">
    <text evidence="7">The sequence shown here is derived from an EMBL/GenBank/DDBJ whole genome shotgun (WGS) entry which is preliminary data.</text>
</comment>
<dbReference type="EMBL" id="JAZDWU010000010">
    <property type="protein sequence ID" value="KAK9987773.1"/>
    <property type="molecule type" value="Genomic_DNA"/>
</dbReference>
<sequence>MLDRYAMTGQLSPRNDVYSFGVVLLELLTGCKPVDHTLRRGQQSLVTWKLFFGVETEELVRKMIPIVLPKLCSVSAGRWPGVISALQFYHDQTGSDKQEIFAAALPALLDELVCFLDGGDSDEIRKRLANVPQMIKEVARVLTGREDLPGFLRNHFVGLLNSNDRKMLQAEDTSLQQQALKRIEMLIKMMGSHHSTYVPKLMVLLMHAIDKEPLQICELSKLLNPRGKEVTSLITAEARSDMDVLSSLITSLLRGCAEESRTAGQRLNLFCFCKLKPNPTEAEVEFEVEEEELLQSWGKVDVVDGEFDIDFCARSELDEAMVFMIKIPDPEPCPPLPYFIQRPRPPPILRE</sequence>
<keyword evidence="8" id="KW-1185">Reference proteome</keyword>
<organism evidence="7 8">
    <name type="scientific">Lithocarpus litseifolius</name>
    <dbReference type="NCBI Taxonomy" id="425828"/>
    <lineage>
        <taxon>Eukaryota</taxon>
        <taxon>Viridiplantae</taxon>
        <taxon>Streptophyta</taxon>
        <taxon>Embryophyta</taxon>
        <taxon>Tracheophyta</taxon>
        <taxon>Spermatophyta</taxon>
        <taxon>Magnoliopsida</taxon>
        <taxon>eudicotyledons</taxon>
        <taxon>Gunneridae</taxon>
        <taxon>Pentapetalae</taxon>
        <taxon>rosids</taxon>
        <taxon>fabids</taxon>
        <taxon>Fagales</taxon>
        <taxon>Fagaceae</taxon>
        <taxon>Lithocarpus</taxon>
    </lineage>
</organism>
<protein>
    <recommendedName>
        <fullName evidence="6">UME domain-containing protein</fullName>
    </recommendedName>
</protein>
<dbReference type="InterPro" id="IPR016024">
    <property type="entry name" value="ARM-type_fold"/>
</dbReference>
<keyword evidence="2" id="KW-0808">Transferase</keyword>
<dbReference type="SMART" id="SM00802">
    <property type="entry name" value="UME"/>
    <property type="match status" value="1"/>
</dbReference>
<evidence type="ECO:0000259" key="6">
    <source>
        <dbReference type="SMART" id="SM00802"/>
    </source>
</evidence>
<evidence type="ECO:0000313" key="7">
    <source>
        <dbReference type="EMBL" id="KAK9987773.1"/>
    </source>
</evidence>
<evidence type="ECO:0000256" key="5">
    <source>
        <dbReference type="ARBA" id="ARBA00022840"/>
    </source>
</evidence>
<keyword evidence="1" id="KW-0597">Phosphoprotein</keyword>
<dbReference type="AlphaFoldDB" id="A0AAW2BQ45"/>
<dbReference type="PANTHER" id="PTHR47983:SF3">
    <property type="entry name" value="OS05G0135800 PROTEIN"/>
    <property type="match status" value="1"/>
</dbReference>
<dbReference type="SUPFAM" id="SSF56112">
    <property type="entry name" value="Protein kinase-like (PK-like)"/>
    <property type="match status" value="1"/>
</dbReference>
<dbReference type="Proteomes" id="UP001459277">
    <property type="component" value="Unassembled WGS sequence"/>
</dbReference>
<dbReference type="GO" id="GO:0005524">
    <property type="term" value="F:ATP binding"/>
    <property type="evidence" value="ECO:0007669"/>
    <property type="project" value="UniProtKB-KW"/>
</dbReference>
<evidence type="ECO:0000256" key="3">
    <source>
        <dbReference type="ARBA" id="ARBA00022741"/>
    </source>
</evidence>
<dbReference type="SUPFAM" id="SSF48371">
    <property type="entry name" value="ARM repeat"/>
    <property type="match status" value="1"/>
</dbReference>
<keyword evidence="5" id="KW-0067">ATP-binding</keyword>
<dbReference type="InterPro" id="IPR052101">
    <property type="entry name" value="Plant_StressResp_Kinase"/>
</dbReference>
<evidence type="ECO:0000313" key="8">
    <source>
        <dbReference type="Proteomes" id="UP001459277"/>
    </source>
</evidence>
<dbReference type="InterPro" id="IPR012993">
    <property type="entry name" value="UME"/>
</dbReference>
<feature type="domain" description="UME" evidence="6">
    <location>
        <begin position="148"/>
        <end position="255"/>
    </location>
</feature>
<dbReference type="Pfam" id="PF08064">
    <property type="entry name" value="UME"/>
    <property type="match status" value="1"/>
</dbReference>
<dbReference type="GO" id="GO:0004674">
    <property type="term" value="F:protein serine/threonine kinase activity"/>
    <property type="evidence" value="ECO:0007669"/>
    <property type="project" value="InterPro"/>
</dbReference>
<proteinExistence type="predicted"/>